<sequence>MNILIIEDDPSVRTLVKAVLKKQEYEVDIAETATGGQDKALQNSYSMILLDLGLPDGNGFDLCKTIRDEEVTTPVLILSAEQETNMKVKCLRVGADDYLTKPFNTEELLARIEAIDRRSNDTNNTNQVLSCGNLKVKMLEREFWVNGTKVDLTNNEYNLLVYLLKNKNDIVTQEQIAGNVWDIHFDTQTNYINVYISYLRKKIRDHSDEEYIDTVRKKGFILRCPKS</sequence>
<dbReference type="InterPro" id="IPR011006">
    <property type="entry name" value="CheY-like_superfamily"/>
</dbReference>
<dbReference type="Pfam" id="PF00486">
    <property type="entry name" value="Trans_reg_C"/>
    <property type="match status" value="1"/>
</dbReference>
<dbReference type="InterPro" id="IPR001867">
    <property type="entry name" value="OmpR/PhoB-type_DNA-bd"/>
</dbReference>
<dbReference type="Pfam" id="PF00072">
    <property type="entry name" value="Response_reg"/>
    <property type="match status" value="1"/>
</dbReference>
<evidence type="ECO:0000256" key="7">
    <source>
        <dbReference type="PROSITE-ProRule" id="PRU01091"/>
    </source>
</evidence>
<dbReference type="SMART" id="SM00862">
    <property type="entry name" value="Trans_reg_C"/>
    <property type="match status" value="1"/>
</dbReference>
<evidence type="ECO:0000313" key="11">
    <source>
        <dbReference type="Proteomes" id="UP001207918"/>
    </source>
</evidence>
<evidence type="ECO:0000256" key="6">
    <source>
        <dbReference type="PROSITE-ProRule" id="PRU00169"/>
    </source>
</evidence>
<keyword evidence="5" id="KW-0804">Transcription</keyword>
<feature type="domain" description="Response regulatory" evidence="8">
    <location>
        <begin position="2"/>
        <end position="116"/>
    </location>
</feature>
<dbReference type="CDD" id="cd00383">
    <property type="entry name" value="trans_reg_C"/>
    <property type="match status" value="1"/>
</dbReference>
<evidence type="ECO:0000256" key="4">
    <source>
        <dbReference type="ARBA" id="ARBA00023125"/>
    </source>
</evidence>
<dbReference type="Gene3D" id="6.10.250.690">
    <property type="match status" value="1"/>
</dbReference>
<feature type="domain" description="OmpR/PhoB-type" evidence="9">
    <location>
        <begin position="126"/>
        <end position="224"/>
    </location>
</feature>
<dbReference type="SUPFAM" id="SSF52172">
    <property type="entry name" value="CheY-like"/>
    <property type="match status" value="1"/>
</dbReference>
<dbReference type="InterPro" id="IPR036388">
    <property type="entry name" value="WH-like_DNA-bd_sf"/>
</dbReference>
<keyword evidence="11" id="KW-1185">Reference proteome</keyword>
<keyword evidence="2" id="KW-0902">Two-component regulatory system</keyword>
<dbReference type="InterPro" id="IPR016032">
    <property type="entry name" value="Sig_transdc_resp-reg_C-effctor"/>
</dbReference>
<dbReference type="Gene3D" id="3.40.50.2300">
    <property type="match status" value="1"/>
</dbReference>
<evidence type="ECO:0000313" key="10">
    <source>
        <dbReference type="EMBL" id="MCW9707418.1"/>
    </source>
</evidence>
<dbReference type="Gene3D" id="1.10.10.10">
    <property type="entry name" value="Winged helix-like DNA-binding domain superfamily/Winged helix DNA-binding domain"/>
    <property type="match status" value="1"/>
</dbReference>
<keyword evidence="1 6" id="KW-0597">Phosphoprotein</keyword>
<dbReference type="PROSITE" id="PS51755">
    <property type="entry name" value="OMPR_PHOB"/>
    <property type="match status" value="1"/>
</dbReference>
<dbReference type="RefSeq" id="WP_265766198.1">
    <property type="nucleotide sequence ID" value="NZ_JAGGJA010000006.1"/>
</dbReference>
<proteinExistence type="predicted"/>
<protein>
    <submittedName>
        <fullName evidence="10">Response regulator transcription factor</fullName>
    </submittedName>
</protein>
<evidence type="ECO:0000256" key="1">
    <source>
        <dbReference type="ARBA" id="ARBA00022553"/>
    </source>
</evidence>
<dbReference type="EMBL" id="JAGGJA010000006">
    <property type="protein sequence ID" value="MCW9707418.1"/>
    <property type="molecule type" value="Genomic_DNA"/>
</dbReference>
<feature type="DNA-binding region" description="OmpR/PhoB-type" evidence="7">
    <location>
        <begin position="126"/>
        <end position="224"/>
    </location>
</feature>
<organism evidence="10 11">
    <name type="scientific">Fodinibius salsisoli</name>
    <dbReference type="NCBI Taxonomy" id="2820877"/>
    <lineage>
        <taxon>Bacteria</taxon>
        <taxon>Pseudomonadati</taxon>
        <taxon>Balneolota</taxon>
        <taxon>Balneolia</taxon>
        <taxon>Balneolales</taxon>
        <taxon>Balneolaceae</taxon>
        <taxon>Fodinibius</taxon>
    </lineage>
</organism>
<dbReference type="PANTHER" id="PTHR48111:SF22">
    <property type="entry name" value="REGULATOR OF RPOS"/>
    <property type="match status" value="1"/>
</dbReference>
<evidence type="ECO:0000259" key="8">
    <source>
        <dbReference type="PROSITE" id="PS50110"/>
    </source>
</evidence>
<gene>
    <name evidence="10" type="ORF">J6I44_11155</name>
</gene>
<evidence type="ECO:0000256" key="2">
    <source>
        <dbReference type="ARBA" id="ARBA00023012"/>
    </source>
</evidence>
<keyword evidence="4 7" id="KW-0238">DNA-binding</keyword>
<dbReference type="SMART" id="SM00448">
    <property type="entry name" value="REC"/>
    <property type="match status" value="1"/>
</dbReference>
<comment type="caution">
    <text evidence="10">The sequence shown here is derived from an EMBL/GenBank/DDBJ whole genome shotgun (WGS) entry which is preliminary data.</text>
</comment>
<evidence type="ECO:0000259" key="9">
    <source>
        <dbReference type="PROSITE" id="PS51755"/>
    </source>
</evidence>
<dbReference type="Proteomes" id="UP001207918">
    <property type="component" value="Unassembled WGS sequence"/>
</dbReference>
<evidence type="ECO:0000256" key="5">
    <source>
        <dbReference type="ARBA" id="ARBA00023163"/>
    </source>
</evidence>
<dbReference type="SUPFAM" id="SSF46894">
    <property type="entry name" value="C-terminal effector domain of the bipartite response regulators"/>
    <property type="match status" value="1"/>
</dbReference>
<reference evidence="10 11" key="1">
    <citation type="submission" date="2021-03" db="EMBL/GenBank/DDBJ databases">
        <title>Aliifodinibius sp. nov., a new bacterium isolated from saline soil.</title>
        <authorList>
            <person name="Galisteo C."/>
            <person name="De La Haba R."/>
            <person name="Sanchez-Porro C."/>
            <person name="Ventosa A."/>
        </authorList>
    </citation>
    <scope>NUCLEOTIDE SEQUENCE [LARGE SCALE GENOMIC DNA]</scope>
    <source>
        <strain evidence="10 11">1BSP15-2V2</strain>
    </source>
</reference>
<name>A0ABT3PNJ8_9BACT</name>
<accession>A0ABT3PNJ8</accession>
<evidence type="ECO:0000256" key="3">
    <source>
        <dbReference type="ARBA" id="ARBA00023015"/>
    </source>
</evidence>
<dbReference type="PANTHER" id="PTHR48111">
    <property type="entry name" value="REGULATOR OF RPOS"/>
    <property type="match status" value="1"/>
</dbReference>
<keyword evidence="3" id="KW-0805">Transcription regulation</keyword>
<dbReference type="InterPro" id="IPR039420">
    <property type="entry name" value="WalR-like"/>
</dbReference>
<dbReference type="InterPro" id="IPR001789">
    <property type="entry name" value="Sig_transdc_resp-reg_receiver"/>
</dbReference>
<dbReference type="PROSITE" id="PS50110">
    <property type="entry name" value="RESPONSE_REGULATORY"/>
    <property type="match status" value="1"/>
</dbReference>
<feature type="modified residue" description="4-aspartylphosphate" evidence="6">
    <location>
        <position position="51"/>
    </location>
</feature>